<evidence type="ECO:0000256" key="1">
    <source>
        <dbReference type="SAM" id="SignalP"/>
    </source>
</evidence>
<dbReference type="RefSeq" id="WP_129117395.1">
    <property type="nucleotide sequence ID" value="NZ_BSUI01000012.1"/>
</dbReference>
<dbReference type="EMBL" id="VBRC01000001">
    <property type="protein sequence ID" value="TLK32061.1"/>
    <property type="molecule type" value="Genomic_DNA"/>
</dbReference>
<evidence type="ECO:0000313" key="2">
    <source>
        <dbReference type="EMBL" id="MBB5293340.1"/>
    </source>
</evidence>
<dbReference type="Proteomes" id="UP000308000">
    <property type="component" value="Unassembled WGS sequence"/>
</dbReference>
<proteinExistence type="predicted"/>
<evidence type="ECO:0000313" key="5">
    <source>
        <dbReference type="Proteomes" id="UP000536909"/>
    </source>
</evidence>
<keyword evidence="5" id="KW-1185">Reference proteome</keyword>
<reference evidence="2 5" key="2">
    <citation type="submission" date="2020-08" db="EMBL/GenBank/DDBJ databases">
        <title>Genomic Encyclopedia of Type Strains, Phase IV (KMG-IV): sequencing the most valuable type-strain genomes for metagenomic binning, comparative biology and taxonomic classification.</title>
        <authorList>
            <person name="Goeker M."/>
        </authorList>
    </citation>
    <scope>NUCLEOTIDE SEQUENCE [LARGE SCALE GENOMIC DNA]</scope>
    <source>
        <strain evidence="2 5">DSM 105434</strain>
    </source>
</reference>
<feature type="chain" id="PRO_5042603607" evidence="1">
    <location>
        <begin position="21"/>
        <end position="207"/>
    </location>
</feature>
<protein>
    <submittedName>
        <fullName evidence="3">Uncharacterized protein</fullName>
    </submittedName>
</protein>
<evidence type="ECO:0000313" key="3">
    <source>
        <dbReference type="EMBL" id="TLK32061.1"/>
    </source>
</evidence>
<keyword evidence="1" id="KW-0732">Signal</keyword>
<gene>
    <name evidence="3" type="ORF">FCS05_00940</name>
    <name evidence="2" type="ORF">HNQ10_000153</name>
</gene>
<feature type="signal peptide" evidence="1">
    <location>
        <begin position="1"/>
        <end position="20"/>
    </location>
</feature>
<dbReference type="Proteomes" id="UP000536909">
    <property type="component" value="Unassembled WGS sequence"/>
</dbReference>
<comment type="caution">
    <text evidence="3">The sequence shown here is derived from an EMBL/GenBank/DDBJ whole genome shotgun (WGS) entry which is preliminary data.</text>
</comment>
<name>A0AAJ5F785_9DEIO</name>
<accession>A0AAJ5F785</accession>
<dbReference type="EMBL" id="JACHFV010000001">
    <property type="protein sequence ID" value="MBB5293340.1"/>
    <property type="molecule type" value="Genomic_DNA"/>
</dbReference>
<reference evidence="3 4" key="1">
    <citation type="submission" date="2019-04" db="EMBL/GenBank/DDBJ databases">
        <title>Deinococcus metalilatus MA1002 mutant No.5.</title>
        <authorList>
            <person name="Park W."/>
            <person name="Park C."/>
        </authorList>
    </citation>
    <scope>NUCLEOTIDE SEQUENCE [LARGE SCALE GENOMIC DNA]</scope>
    <source>
        <strain evidence="3 4">MA1002-m5</strain>
    </source>
</reference>
<dbReference type="AlphaFoldDB" id="A0AAJ5F785"/>
<sequence>MRLGGGLALALLLGSTLALVATPTDAERQAAVQQGEALAGQHQGYPVRDYLLYSVPDALSLTPGEGSVEAVQLATPLERARWAGYFLTIQGKPVTPDAVQHIADMPVDRVEFIVYAHSNGPKDQDFLKAFGPATMLIGEQVLPTSAVKMSGASLDNYRDADGQVVFRWTDAITYRFRVPEGATTGHLRFTDATGKKYDLPFDLSRYR</sequence>
<organism evidence="3 4">
    <name type="scientific">Deinococcus metallilatus</name>
    <dbReference type="NCBI Taxonomy" id="1211322"/>
    <lineage>
        <taxon>Bacteria</taxon>
        <taxon>Thermotogati</taxon>
        <taxon>Deinococcota</taxon>
        <taxon>Deinococci</taxon>
        <taxon>Deinococcales</taxon>
        <taxon>Deinococcaceae</taxon>
        <taxon>Deinococcus</taxon>
    </lineage>
</organism>
<evidence type="ECO:0000313" key="4">
    <source>
        <dbReference type="Proteomes" id="UP000308000"/>
    </source>
</evidence>